<comment type="caution">
    <text evidence="2">The sequence shown here is derived from an EMBL/GenBank/DDBJ whole genome shotgun (WGS) entry which is preliminary data.</text>
</comment>
<dbReference type="InterPro" id="IPR015943">
    <property type="entry name" value="WD40/YVTN_repeat-like_dom_sf"/>
</dbReference>
<protein>
    <submittedName>
        <fullName evidence="2">Cilia- and flagella-associated protein 251</fullName>
    </submittedName>
</protein>
<dbReference type="InterPro" id="IPR036322">
    <property type="entry name" value="WD40_repeat_dom_sf"/>
</dbReference>
<sequence length="107" mass="11871">MSHWIDCRDFKHTPSAFTTSIFVPSAEGQALSATADGDVILWTDRSLNNLSVSMDRGKKAATKFLRLHNTGINVIKYVHDKYLITGGEDGFVKIYDLQVQYNHAGGP</sequence>
<organism evidence="2 3">
    <name type="scientific">Rhizophlyctis rosea</name>
    <dbReference type="NCBI Taxonomy" id="64517"/>
    <lineage>
        <taxon>Eukaryota</taxon>
        <taxon>Fungi</taxon>
        <taxon>Fungi incertae sedis</taxon>
        <taxon>Chytridiomycota</taxon>
        <taxon>Chytridiomycota incertae sedis</taxon>
        <taxon>Chytridiomycetes</taxon>
        <taxon>Rhizophlyctidales</taxon>
        <taxon>Rhizophlyctidaceae</taxon>
        <taxon>Rhizophlyctis</taxon>
    </lineage>
</organism>
<evidence type="ECO:0000256" key="1">
    <source>
        <dbReference type="PROSITE-ProRule" id="PRU00221"/>
    </source>
</evidence>
<feature type="repeat" description="WD" evidence="1">
    <location>
        <begin position="65"/>
        <end position="98"/>
    </location>
</feature>
<dbReference type="PROSITE" id="PS50082">
    <property type="entry name" value="WD_REPEATS_2"/>
    <property type="match status" value="1"/>
</dbReference>
<keyword evidence="2" id="KW-0282">Flagellum</keyword>
<reference evidence="2" key="1">
    <citation type="submission" date="2020-05" db="EMBL/GenBank/DDBJ databases">
        <title>Phylogenomic resolution of chytrid fungi.</title>
        <authorList>
            <person name="Stajich J.E."/>
            <person name="Amses K."/>
            <person name="Simmons R."/>
            <person name="Seto K."/>
            <person name="Myers J."/>
            <person name="Bonds A."/>
            <person name="Quandt C.A."/>
            <person name="Barry K."/>
            <person name="Liu P."/>
            <person name="Grigoriev I."/>
            <person name="Longcore J.E."/>
            <person name="James T.Y."/>
        </authorList>
    </citation>
    <scope>NUCLEOTIDE SEQUENCE</scope>
    <source>
        <strain evidence="2">JEL0318</strain>
    </source>
</reference>
<keyword evidence="2" id="KW-0966">Cell projection</keyword>
<dbReference type="Proteomes" id="UP001212841">
    <property type="component" value="Unassembled WGS sequence"/>
</dbReference>
<evidence type="ECO:0000313" key="3">
    <source>
        <dbReference type="Proteomes" id="UP001212841"/>
    </source>
</evidence>
<name>A0AAD5SEL4_9FUNG</name>
<keyword evidence="1" id="KW-0853">WD repeat</keyword>
<dbReference type="InterPro" id="IPR001680">
    <property type="entry name" value="WD40_rpt"/>
</dbReference>
<dbReference type="Gene3D" id="2.130.10.10">
    <property type="entry name" value="YVTN repeat-like/Quinoprotein amine dehydrogenase"/>
    <property type="match status" value="1"/>
</dbReference>
<keyword evidence="2" id="KW-0969">Cilium</keyword>
<dbReference type="EMBL" id="JADGJD010000231">
    <property type="protein sequence ID" value="KAJ3053170.1"/>
    <property type="molecule type" value="Genomic_DNA"/>
</dbReference>
<proteinExistence type="predicted"/>
<gene>
    <name evidence="2" type="primary">WDR66_1</name>
    <name evidence="2" type="ORF">HK097_004902</name>
</gene>
<accession>A0AAD5SEL4</accession>
<keyword evidence="3" id="KW-1185">Reference proteome</keyword>
<dbReference type="SMART" id="SM00320">
    <property type="entry name" value="WD40"/>
    <property type="match status" value="2"/>
</dbReference>
<dbReference type="AlphaFoldDB" id="A0AAD5SEL4"/>
<evidence type="ECO:0000313" key="2">
    <source>
        <dbReference type="EMBL" id="KAJ3053170.1"/>
    </source>
</evidence>
<dbReference type="SUPFAM" id="SSF50978">
    <property type="entry name" value="WD40 repeat-like"/>
    <property type="match status" value="1"/>
</dbReference>